<proteinExistence type="predicted"/>
<reference evidence="2" key="1">
    <citation type="submission" date="2022-10" db="EMBL/GenBank/DDBJ databases">
        <authorList>
            <person name="Chen Y."/>
            <person name="Dougan E. K."/>
            <person name="Chan C."/>
            <person name="Rhodes N."/>
            <person name="Thang M."/>
        </authorList>
    </citation>
    <scope>NUCLEOTIDE SEQUENCE</scope>
</reference>
<evidence type="ECO:0000313" key="2">
    <source>
        <dbReference type="EMBL" id="CAI4000194.1"/>
    </source>
</evidence>
<dbReference type="EMBL" id="CAMXCT010002747">
    <property type="protein sequence ID" value="CAI4000194.1"/>
    <property type="molecule type" value="Genomic_DNA"/>
</dbReference>
<evidence type="ECO:0000313" key="3">
    <source>
        <dbReference type="EMBL" id="CAL4787506.1"/>
    </source>
</evidence>
<dbReference type="Proteomes" id="UP001152797">
    <property type="component" value="Unassembled WGS sequence"/>
</dbReference>
<dbReference type="AlphaFoldDB" id="A0A9P1CYQ8"/>
<evidence type="ECO:0000256" key="1">
    <source>
        <dbReference type="SAM" id="MobiDB-lite"/>
    </source>
</evidence>
<name>A0A9P1CYQ8_9DINO</name>
<organism evidence="2">
    <name type="scientific">Cladocopium goreaui</name>
    <dbReference type="NCBI Taxonomy" id="2562237"/>
    <lineage>
        <taxon>Eukaryota</taxon>
        <taxon>Sar</taxon>
        <taxon>Alveolata</taxon>
        <taxon>Dinophyceae</taxon>
        <taxon>Suessiales</taxon>
        <taxon>Symbiodiniaceae</taxon>
        <taxon>Cladocopium</taxon>
    </lineage>
</organism>
<gene>
    <name evidence="2" type="ORF">C1SCF055_LOCUS26330</name>
</gene>
<keyword evidence="4" id="KW-1185">Reference proteome</keyword>
<dbReference type="EMBL" id="CAMXCT030002747">
    <property type="protein sequence ID" value="CAL4787506.1"/>
    <property type="molecule type" value="Genomic_DNA"/>
</dbReference>
<comment type="caution">
    <text evidence="2">The sequence shown here is derived from an EMBL/GenBank/DDBJ whole genome shotgun (WGS) entry which is preliminary data.</text>
</comment>
<protein>
    <submittedName>
        <fullName evidence="2">Uncharacterized protein</fullName>
    </submittedName>
</protein>
<feature type="region of interest" description="Disordered" evidence="1">
    <location>
        <begin position="12"/>
        <end position="45"/>
    </location>
</feature>
<reference evidence="3 4" key="2">
    <citation type="submission" date="2024-05" db="EMBL/GenBank/DDBJ databases">
        <authorList>
            <person name="Chen Y."/>
            <person name="Shah S."/>
            <person name="Dougan E. K."/>
            <person name="Thang M."/>
            <person name="Chan C."/>
        </authorList>
    </citation>
    <scope>NUCLEOTIDE SEQUENCE [LARGE SCALE GENOMIC DNA]</scope>
</reference>
<sequence>MPILHRWDEHEAEGSGAAWRYDDSSSGQESAHGAKHKTHSCGRFNQREATDKRIGTLKTLKKSDEELRRQLLDQLIEAKLMGSPKQILQGADPSKLPMRELPHGTVAGLYLQYCAYCRSCDEPAASKTVFFEKAREWHQCLRFHRKTVHAVCAVCSELRAKIRKATDFTLHCTLADQLLFHFQQQYKDRQTYYIAREREHDVSEIS</sequence>
<dbReference type="EMBL" id="CAMXCT020002747">
    <property type="protein sequence ID" value="CAL1153569.1"/>
    <property type="molecule type" value="Genomic_DNA"/>
</dbReference>
<accession>A0A9P1CYQ8</accession>
<evidence type="ECO:0000313" key="4">
    <source>
        <dbReference type="Proteomes" id="UP001152797"/>
    </source>
</evidence>